<evidence type="ECO:0000313" key="2">
    <source>
        <dbReference type="EMBL" id="MVO18576.1"/>
    </source>
</evidence>
<keyword evidence="1" id="KW-0732">Signal</keyword>
<name>A0A6L6WL45_9RHOB</name>
<dbReference type="Proteomes" id="UP000478892">
    <property type="component" value="Unassembled WGS sequence"/>
</dbReference>
<accession>A0A6L6WL45</accession>
<dbReference type="EMBL" id="WQLV01000025">
    <property type="protein sequence ID" value="MVO18576.1"/>
    <property type="molecule type" value="Genomic_DNA"/>
</dbReference>
<evidence type="ECO:0000256" key="1">
    <source>
        <dbReference type="SAM" id="SignalP"/>
    </source>
</evidence>
<gene>
    <name evidence="2" type="ORF">GO984_22455</name>
</gene>
<comment type="caution">
    <text evidence="2">The sequence shown here is derived from an EMBL/GenBank/DDBJ whole genome shotgun (WGS) entry which is preliminary data.</text>
</comment>
<feature type="chain" id="PRO_5026655115" evidence="1">
    <location>
        <begin position="23"/>
        <end position="137"/>
    </location>
</feature>
<dbReference type="AlphaFoldDB" id="A0A6L6WL45"/>
<keyword evidence="3" id="KW-1185">Reference proteome</keyword>
<sequence length="137" mass="13277">MRILQTATVVTALALSSGFASAQTSNIVDFDSLLTTCSNSGPTCVSQLQAALATINAAKATLSPAAVDGLLGSLATVAVSAARTHTAVATELAGVLESAASSASPTRQAALSNIANQVSSGAANEVDLSGVAGSQTG</sequence>
<evidence type="ECO:0000313" key="3">
    <source>
        <dbReference type="Proteomes" id="UP000478892"/>
    </source>
</evidence>
<reference evidence="2 3" key="1">
    <citation type="submission" date="2019-12" db="EMBL/GenBank/DDBJ databases">
        <authorList>
            <person name="Zhang Y.-J."/>
        </authorList>
    </citation>
    <scope>NUCLEOTIDE SEQUENCE [LARGE SCALE GENOMIC DNA]</scope>
    <source>
        <strain evidence="2 3">CY05</strain>
    </source>
</reference>
<dbReference type="RefSeq" id="WP_157024772.1">
    <property type="nucleotide sequence ID" value="NZ_WQLV01000025.1"/>
</dbReference>
<protein>
    <submittedName>
        <fullName evidence="2">Uncharacterized protein</fullName>
    </submittedName>
</protein>
<proteinExistence type="predicted"/>
<organism evidence="2 3">
    <name type="scientific">Parasedimentitalea huanghaiensis</name>
    <dbReference type="NCBI Taxonomy" id="2682100"/>
    <lineage>
        <taxon>Bacteria</taxon>
        <taxon>Pseudomonadati</taxon>
        <taxon>Pseudomonadota</taxon>
        <taxon>Alphaproteobacteria</taxon>
        <taxon>Rhodobacterales</taxon>
        <taxon>Paracoccaceae</taxon>
        <taxon>Parasedimentitalea</taxon>
    </lineage>
</organism>
<feature type="signal peptide" evidence="1">
    <location>
        <begin position="1"/>
        <end position="22"/>
    </location>
</feature>